<reference evidence="7" key="1">
    <citation type="submission" date="2020-10" db="EMBL/GenBank/DDBJ databases">
        <authorList>
            <person name="Castelo-Branco R."/>
            <person name="Eusebio N."/>
            <person name="Adriana R."/>
            <person name="Vieira A."/>
            <person name="Brugerolle De Fraissinette N."/>
            <person name="Rezende De Castro R."/>
            <person name="Schneider M.P."/>
            <person name="Vasconcelos V."/>
            <person name="Leao P.N."/>
        </authorList>
    </citation>
    <scope>NUCLEOTIDE SEQUENCE</scope>
    <source>
        <strain evidence="7">LEGE 07157</strain>
    </source>
</reference>
<comment type="similarity">
    <text evidence="5">Belongs to the UreE family.</text>
</comment>
<dbReference type="GO" id="GO:0016151">
    <property type="term" value="F:nickel cation binding"/>
    <property type="evidence" value="ECO:0007669"/>
    <property type="project" value="UniProtKB-UniRule"/>
</dbReference>
<comment type="subcellular location">
    <subcellularLocation>
        <location evidence="1 5">Cytoplasm</location>
    </subcellularLocation>
</comment>
<protein>
    <recommendedName>
        <fullName evidence="5">Urease accessory protein UreE</fullName>
    </recommendedName>
</protein>
<dbReference type="GO" id="GO:0005737">
    <property type="term" value="C:cytoplasm"/>
    <property type="evidence" value="ECO:0007669"/>
    <property type="project" value="UniProtKB-SubCell"/>
</dbReference>
<dbReference type="GO" id="GO:0051082">
    <property type="term" value="F:unfolded protein binding"/>
    <property type="evidence" value="ECO:0007669"/>
    <property type="project" value="UniProtKB-UniRule"/>
</dbReference>
<dbReference type="Pfam" id="PF05194">
    <property type="entry name" value="UreE_C"/>
    <property type="match status" value="1"/>
</dbReference>
<dbReference type="InterPro" id="IPR012406">
    <property type="entry name" value="UreE"/>
</dbReference>
<dbReference type="HAMAP" id="MF_00822">
    <property type="entry name" value="UreE"/>
    <property type="match status" value="1"/>
</dbReference>
<evidence type="ECO:0000256" key="5">
    <source>
        <dbReference type="HAMAP-Rule" id="MF_00822"/>
    </source>
</evidence>
<comment type="function">
    <text evidence="5">Involved in urease metallocenter assembly. Binds nickel. Probably functions as a nickel donor during metallocenter assembly.</text>
</comment>
<dbReference type="Proteomes" id="UP000654482">
    <property type="component" value="Unassembled WGS sequence"/>
</dbReference>
<dbReference type="GO" id="GO:0065003">
    <property type="term" value="P:protein-containing complex assembly"/>
    <property type="evidence" value="ECO:0007669"/>
    <property type="project" value="InterPro"/>
</dbReference>
<dbReference type="RefSeq" id="WP_194027590.1">
    <property type="nucleotide sequence ID" value="NZ_JADEWZ010000001.1"/>
</dbReference>
<proteinExistence type="inferred from homology"/>
<dbReference type="NCBIfam" id="NF009751">
    <property type="entry name" value="PRK13261.1-1"/>
    <property type="match status" value="1"/>
</dbReference>
<dbReference type="Pfam" id="PF02814">
    <property type="entry name" value="UreE_N"/>
    <property type="match status" value="1"/>
</dbReference>
<organism evidence="7 8">
    <name type="scientific">Lusitaniella coriacea LEGE 07157</name>
    <dbReference type="NCBI Taxonomy" id="945747"/>
    <lineage>
        <taxon>Bacteria</taxon>
        <taxon>Bacillati</taxon>
        <taxon>Cyanobacteriota</taxon>
        <taxon>Cyanophyceae</taxon>
        <taxon>Spirulinales</taxon>
        <taxon>Lusitaniellaceae</taxon>
        <taxon>Lusitaniella</taxon>
    </lineage>
</organism>
<evidence type="ECO:0000313" key="8">
    <source>
        <dbReference type="Proteomes" id="UP000654482"/>
    </source>
</evidence>
<keyword evidence="4 5" id="KW-0143">Chaperone</keyword>
<dbReference type="EMBL" id="JADEWZ010000001">
    <property type="protein sequence ID" value="MBE9114313.1"/>
    <property type="molecule type" value="Genomic_DNA"/>
</dbReference>
<evidence type="ECO:0000313" key="7">
    <source>
        <dbReference type="EMBL" id="MBE9114313.1"/>
    </source>
</evidence>
<accession>A0A8J7B8B2</accession>
<dbReference type="SUPFAM" id="SSF69287">
    <property type="entry name" value="Urease metallochaperone UreE, N-terminal domain"/>
    <property type="match status" value="1"/>
</dbReference>
<dbReference type="InterPro" id="IPR036118">
    <property type="entry name" value="UreE_N_sf"/>
</dbReference>
<dbReference type="InterPro" id="IPR004029">
    <property type="entry name" value="UreE_N"/>
</dbReference>
<evidence type="ECO:0000256" key="1">
    <source>
        <dbReference type="ARBA" id="ARBA00004496"/>
    </source>
</evidence>
<dbReference type="CDD" id="cd00571">
    <property type="entry name" value="UreE"/>
    <property type="match status" value="1"/>
</dbReference>
<dbReference type="SMART" id="SM00988">
    <property type="entry name" value="UreE_N"/>
    <property type="match status" value="1"/>
</dbReference>
<evidence type="ECO:0000256" key="4">
    <source>
        <dbReference type="ARBA" id="ARBA00023186"/>
    </source>
</evidence>
<dbReference type="GO" id="GO:0019627">
    <property type="term" value="P:urea metabolic process"/>
    <property type="evidence" value="ECO:0007669"/>
    <property type="project" value="InterPro"/>
</dbReference>
<evidence type="ECO:0000259" key="6">
    <source>
        <dbReference type="SMART" id="SM00988"/>
    </source>
</evidence>
<keyword evidence="8" id="KW-1185">Reference proteome</keyword>
<dbReference type="AlphaFoldDB" id="A0A8J7B8B2"/>
<evidence type="ECO:0000256" key="2">
    <source>
        <dbReference type="ARBA" id="ARBA00022490"/>
    </source>
</evidence>
<name>A0A8J7B8B2_9CYAN</name>
<dbReference type="GO" id="GO:0006457">
    <property type="term" value="P:protein folding"/>
    <property type="evidence" value="ECO:0007669"/>
    <property type="project" value="InterPro"/>
</dbReference>
<dbReference type="PIRSF" id="PIRSF036402">
    <property type="entry name" value="Ureas_acces_UreE"/>
    <property type="match status" value="1"/>
</dbReference>
<keyword evidence="3 5" id="KW-0533">Nickel</keyword>
<comment type="caution">
    <text evidence="7">The sequence shown here is derived from an EMBL/GenBank/DDBJ whole genome shotgun (WGS) entry which is preliminary data.</text>
</comment>
<dbReference type="InterPro" id="IPR007864">
    <property type="entry name" value="UreE_C_dom"/>
</dbReference>
<keyword evidence="2 5" id="KW-0963">Cytoplasm</keyword>
<evidence type="ECO:0000256" key="3">
    <source>
        <dbReference type="ARBA" id="ARBA00022596"/>
    </source>
</evidence>
<gene>
    <name evidence="5 7" type="primary">ureE</name>
    <name evidence="7" type="ORF">IQ249_00230</name>
</gene>
<dbReference type="Gene3D" id="2.60.260.20">
    <property type="entry name" value="Urease metallochaperone UreE, N-terminal domain"/>
    <property type="match status" value="1"/>
</dbReference>
<dbReference type="Gene3D" id="3.30.70.790">
    <property type="entry name" value="UreE, C-terminal domain"/>
    <property type="match status" value="1"/>
</dbReference>
<dbReference type="SUPFAM" id="SSF69737">
    <property type="entry name" value="Urease metallochaperone UreE, C-terminal domain"/>
    <property type="match status" value="1"/>
</dbReference>
<sequence length="149" mass="16865">MVFTRRLSELADVSAAEKTATVRLTLALTAEERTRSRYRFETPKGRILILQLPRGTVLRDRDWLHSPTGEVLQILAKPEPLLRVTANTPLDLLRAAYHLGNRHVPLEVTSTYLHLSPDPVLKKMLEQLGVAVCEEVAPFHPEMGAYQHH</sequence>
<feature type="domain" description="UreE urease accessory N-terminal" evidence="6">
    <location>
        <begin position="9"/>
        <end position="72"/>
    </location>
</feature>